<feature type="region of interest" description="Disordered" evidence="1">
    <location>
        <begin position="118"/>
        <end position="140"/>
    </location>
</feature>
<name>A0A498J3U9_MALDO</name>
<proteinExistence type="predicted"/>
<dbReference type="AlphaFoldDB" id="A0A498J3U9"/>
<dbReference type="EMBL" id="RDQH01000335">
    <property type="protein sequence ID" value="RXH90170.1"/>
    <property type="molecule type" value="Genomic_DNA"/>
</dbReference>
<evidence type="ECO:0000313" key="3">
    <source>
        <dbReference type="Proteomes" id="UP000290289"/>
    </source>
</evidence>
<comment type="caution">
    <text evidence="2">The sequence shown here is derived from an EMBL/GenBank/DDBJ whole genome shotgun (WGS) entry which is preliminary data.</text>
</comment>
<evidence type="ECO:0000256" key="1">
    <source>
        <dbReference type="SAM" id="MobiDB-lite"/>
    </source>
</evidence>
<protein>
    <submittedName>
        <fullName evidence="2">Uncharacterized protein</fullName>
    </submittedName>
</protein>
<reference evidence="2 3" key="1">
    <citation type="submission" date="2018-10" db="EMBL/GenBank/DDBJ databases">
        <title>A high-quality apple genome assembly.</title>
        <authorList>
            <person name="Hu J."/>
        </authorList>
    </citation>
    <scope>NUCLEOTIDE SEQUENCE [LARGE SCALE GENOMIC DNA]</scope>
    <source>
        <strain evidence="3">cv. HFTH1</strain>
        <tissue evidence="2">Young leaf</tissue>
    </source>
</reference>
<feature type="compositionally biased region" description="Basic and acidic residues" evidence="1">
    <location>
        <begin position="122"/>
        <end position="140"/>
    </location>
</feature>
<evidence type="ECO:0000313" key="2">
    <source>
        <dbReference type="EMBL" id="RXH90170.1"/>
    </source>
</evidence>
<keyword evidence="3" id="KW-1185">Reference proteome</keyword>
<sequence length="140" mass="15599">MLGVWLSRFGGRCLFDFGASNLVGSVFSNVSKGWACLLVYLAMKHRGCVNISIVTLILRIKFRHQSLCNSARIKVITNTRSANNLGNKKKKIAALLTNGRYSVLEIQLNMKVNKLNPNKLGKHSERHITADKESAVKSTR</sequence>
<organism evidence="2 3">
    <name type="scientific">Malus domestica</name>
    <name type="common">Apple</name>
    <name type="synonym">Pyrus malus</name>
    <dbReference type="NCBI Taxonomy" id="3750"/>
    <lineage>
        <taxon>Eukaryota</taxon>
        <taxon>Viridiplantae</taxon>
        <taxon>Streptophyta</taxon>
        <taxon>Embryophyta</taxon>
        <taxon>Tracheophyta</taxon>
        <taxon>Spermatophyta</taxon>
        <taxon>Magnoliopsida</taxon>
        <taxon>eudicotyledons</taxon>
        <taxon>Gunneridae</taxon>
        <taxon>Pentapetalae</taxon>
        <taxon>rosids</taxon>
        <taxon>fabids</taxon>
        <taxon>Rosales</taxon>
        <taxon>Rosaceae</taxon>
        <taxon>Amygdaloideae</taxon>
        <taxon>Maleae</taxon>
        <taxon>Malus</taxon>
    </lineage>
</organism>
<dbReference type="Proteomes" id="UP000290289">
    <property type="component" value="Chromosome 9"/>
</dbReference>
<gene>
    <name evidence="2" type="ORF">DVH24_032527</name>
</gene>
<accession>A0A498J3U9</accession>